<dbReference type="InterPro" id="IPR040034">
    <property type="entry name" value="CENP-H"/>
</dbReference>
<keyword evidence="8" id="KW-0175">Coiled coil</keyword>
<evidence type="ECO:0000256" key="2">
    <source>
        <dbReference type="ARBA" id="ARBA00004629"/>
    </source>
</evidence>
<evidence type="ECO:0000256" key="6">
    <source>
        <dbReference type="ARBA" id="ARBA00023328"/>
    </source>
</evidence>
<evidence type="ECO:0000256" key="4">
    <source>
        <dbReference type="ARBA" id="ARBA00022838"/>
    </source>
</evidence>
<evidence type="ECO:0000256" key="3">
    <source>
        <dbReference type="ARBA" id="ARBA00022454"/>
    </source>
</evidence>
<reference evidence="10" key="3">
    <citation type="submission" date="2025-09" db="UniProtKB">
        <authorList>
            <consortium name="Ensembl"/>
        </authorList>
    </citation>
    <scope>IDENTIFICATION</scope>
</reference>
<dbReference type="AlphaFoldDB" id="A0AAY4DSY7"/>
<dbReference type="GO" id="GO:0043515">
    <property type="term" value="F:kinetochore binding"/>
    <property type="evidence" value="ECO:0007669"/>
    <property type="project" value="TreeGrafter"/>
</dbReference>
<dbReference type="GeneTree" id="ENSGT00980000202325"/>
<sequence length="222" mass="25464">MEGPTPGAIPDGVTTTDLIRSENSRHLPAFSAKCELRFRRQVFFLCVFSRMKDGMSNQCFEMAVKLATGTSHGVACTQSESYFKTIEMLVQLFYINNLFAFGSEMRTLSNRNADLCSRIRKLQQESHDLQDQITKMQIKRRETKGHIKEKMLELTELKQMRENKGEVHQHIVDRAESVLEKYQKIATISQNVLRGIILASRVNWIDDPKLRGIAMGLENIPK</sequence>
<keyword evidence="6" id="KW-0137">Centromere</keyword>
<accession>A0AAY4DSY7</accession>
<dbReference type="GO" id="GO:0051382">
    <property type="term" value="P:kinetochore assembly"/>
    <property type="evidence" value="ECO:0007669"/>
    <property type="project" value="InterPro"/>
</dbReference>
<evidence type="ECO:0000256" key="5">
    <source>
        <dbReference type="ARBA" id="ARBA00023242"/>
    </source>
</evidence>
<keyword evidence="4" id="KW-0995">Kinetochore</keyword>
<feature type="coiled-coil region" evidence="8">
    <location>
        <begin position="105"/>
        <end position="139"/>
    </location>
</feature>
<name>A0AAY4DSY7_9TELE</name>
<keyword evidence="3" id="KW-0158">Chromosome</keyword>
<dbReference type="Ensembl" id="ENSDCDT00010058766.1">
    <property type="protein sequence ID" value="ENSDCDP00010048430.1"/>
    <property type="gene ID" value="ENSDCDG00010029182.1"/>
</dbReference>
<keyword evidence="11" id="KW-1185">Reference proteome</keyword>
<dbReference type="GO" id="GO:0000776">
    <property type="term" value="C:kinetochore"/>
    <property type="evidence" value="ECO:0007669"/>
    <property type="project" value="UniProtKB-KW"/>
</dbReference>
<dbReference type="Pfam" id="PF05837">
    <property type="entry name" value="CENP-H"/>
    <property type="match status" value="1"/>
</dbReference>
<proteinExistence type="inferred from homology"/>
<feature type="domain" description="Centromere protein H C-terminal" evidence="9">
    <location>
        <begin position="105"/>
        <end position="218"/>
    </location>
</feature>
<evidence type="ECO:0000256" key="8">
    <source>
        <dbReference type="SAM" id="Coils"/>
    </source>
</evidence>
<comment type="subcellular location">
    <subcellularLocation>
        <location evidence="2">Chromosome</location>
        <location evidence="2">Centromere</location>
        <location evidence="2">Kinetochore</location>
    </subcellularLocation>
    <subcellularLocation>
        <location evidence="1">Nucleus</location>
    </subcellularLocation>
</comment>
<evidence type="ECO:0000259" key="9">
    <source>
        <dbReference type="Pfam" id="PF05837"/>
    </source>
</evidence>
<organism evidence="10 11">
    <name type="scientific">Denticeps clupeoides</name>
    <name type="common">denticle herring</name>
    <dbReference type="NCBI Taxonomy" id="299321"/>
    <lineage>
        <taxon>Eukaryota</taxon>
        <taxon>Metazoa</taxon>
        <taxon>Chordata</taxon>
        <taxon>Craniata</taxon>
        <taxon>Vertebrata</taxon>
        <taxon>Euteleostomi</taxon>
        <taxon>Actinopterygii</taxon>
        <taxon>Neopterygii</taxon>
        <taxon>Teleostei</taxon>
        <taxon>Clupei</taxon>
        <taxon>Clupeiformes</taxon>
        <taxon>Denticipitoidei</taxon>
        <taxon>Denticipitidae</taxon>
        <taxon>Denticeps</taxon>
    </lineage>
</organism>
<dbReference type="GO" id="GO:0007059">
    <property type="term" value="P:chromosome segregation"/>
    <property type="evidence" value="ECO:0007669"/>
    <property type="project" value="TreeGrafter"/>
</dbReference>
<dbReference type="Proteomes" id="UP000694580">
    <property type="component" value="Chromosome 15"/>
</dbReference>
<evidence type="ECO:0000313" key="11">
    <source>
        <dbReference type="Proteomes" id="UP000694580"/>
    </source>
</evidence>
<dbReference type="InterPro" id="IPR008426">
    <property type="entry name" value="CENP-H_C"/>
</dbReference>
<evidence type="ECO:0000256" key="7">
    <source>
        <dbReference type="ARBA" id="ARBA00025735"/>
    </source>
</evidence>
<reference evidence="10 11" key="1">
    <citation type="submission" date="2020-06" db="EMBL/GenBank/DDBJ databases">
        <authorList>
            <consortium name="Wellcome Sanger Institute Data Sharing"/>
        </authorList>
    </citation>
    <scope>NUCLEOTIDE SEQUENCE [LARGE SCALE GENOMIC DNA]</scope>
</reference>
<protein>
    <recommendedName>
        <fullName evidence="9">Centromere protein H C-terminal domain-containing protein</fullName>
    </recommendedName>
</protein>
<keyword evidence="5" id="KW-0539">Nucleus</keyword>
<dbReference type="PANTHER" id="PTHR48122">
    <property type="entry name" value="CENTROMERE PROTEIN H"/>
    <property type="match status" value="1"/>
</dbReference>
<dbReference type="GO" id="GO:0007052">
    <property type="term" value="P:mitotic spindle organization"/>
    <property type="evidence" value="ECO:0007669"/>
    <property type="project" value="TreeGrafter"/>
</dbReference>
<dbReference type="PANTHER" id="PTHR48122:SF1">
    <property type="entry name" value="CENTROMERE PROTEIN H"/>
    <property type="match status" value="1"/>
</dbReference>
<evidence type="ECO:0000256" key="1">
    <source>
        <dbReference type="ARBA" id="ARBA00004123"/>
    </source>
</evidence>
<reference evidence="10" key="2">
    <citation type="submission" date="2025-08" db="UniProtKB">
        <authorList>
            <consortium name="Ensembl"/>
        </authorList>
    </citation>
    <scope>IDENTIFICATION</scope>
</reference>
<evidence type="ECO:0000313" key="10">
    <source>
        <dbReference type="Ensembl" id="ENSDCDP00010048430.1"/>
    </source>
</evidence>
<dbReference type="GO" id="GO:0005634">
    <property type="term" value="C:nucleus"/>
    <property type="evidence" value="ECO:0007669"/>
    <property type="project" value="UniProtKB-SubCell"/>
</dbReference>
<comment type="similarity">
    <text evidence="7">Belongs to the CENP-H/MCM16 family.</text>
</comment>